<protein>
    <submittedName>
        <fullName evidence="2">Uncharacterized protein</fullName>
    </submittedName>
</protein>
<proteinExistence type="predicted"/>
<evidence type="ECO:0000313" key="2">
    <source>
        <dbReference type="EMBL" id="TCO72393.1"/>
    </source>
</evidence>
<dbReference type="AlphaFoldDB" id="A0A4R2KFN2"/>
<evidence type="ECO:0000313" key="3">
    <source>
        <dbReference type="Proteomes" id="UP000295142"/>
    </source>
</evidence>
<accession>A0A4R2KFN2</accession>
<sequence>MGSLPPHSPVEGCLGSAGAESRFTGYDLCTDAIDHARQTTPTALLALVDMATSVTDTVLAAGLGPGAPAAVAIASDVCAMFGLPEAIGDGPGGRSGRPAQTGASH</sequence>
<organism evidence="2 3">
    <name type="scientific">Rhodovulum euryhalinum</name>
    <dbReference type="NCBI Taxonomy" id="35805"/>
    <lineage>
        <taxon>Bacteria</taxon>
        <taxon>Pseudomonadati</taxon>
        <taxon>Pseudomonadota</taxon>
        <taxon>Alphaproteobacteria</taxon>
        <taxon>Rhodobacterales</taxon>
        <taxon>Paracoccaceae</taxon>
        <taxon>Rhodovulum</taxon>
    </lineage>
</organism>
<dbReference type="EMBL" id="SLWW01000004">
    <property type="protein sequence ID" value="TCO72393.1"/>
    <property type="molecule type" value="Genomic_DNA"/>
</dbReference>
<evidence type="ECO:0000256" key="1">
    <source>
        <dbReference type="SAM" id="MobiDB-lite"/>
    </source>
</evidence>
<dbReference type="Proteomes" id="UP000295142">
    <property type="component" value="Unassembled WGS sequence"/>
</dbReference>
<comment type="caution">
    <text evidence="2">The sequence shown here is derived from an EMBL/GenBank/DDBJ whole genome shotgun (WGS) entry which is preliminary data.</text>
</comment>
<reference evidence="2 3" key="1">
    <citation type="submission" date="2019-03" db="EMBL/GenBank/DDBJ databases">
        <title>Genomic Encyclopedia of Type Strains, Phase IV (KMG-IV): sequencing the most valuable type-strain genomes for metagenomic binning, comparative biology and taxonomic classification.</title>
        <authorList>
            <person name="Goeker M."/>
        </authorList>
    </citation>
    <scope>NUCLEOTIDE SEQUENCE [LARGE SCALE GENOMIC DNA]</scope>
    <source>
        <strain evidence="2 3">DSM 4868</strain>
    </source>
</reference>
<name>A0A4R2KFN2_9RHOB</name>
<gene>
    <name evidence="2" type="ORF">EV655_10480</name>
</gene>
<feature type="region of interest" description="Disordered" evidence="1">
    <location>
        <begin position="86"/>
        <end position="105"/>
    </location>
</feature>
<keyword evidence="3" id="KW-1185">Reference proteome</keyword>